<dbReference type="Proteomes" id="UP000024837">
    <property type="component" value="Unassembled WGS sequence"/>
</dbReference>
<reference evidence="4 5" key="1">
    <citation type="submission" date="2013-05" db="EMBL/GenBank/DDBJ databases">
        <title>Drechslerella stenobrocha genome reveals carnivorous origination and mechanical trapping mechanism of predatory fungi.</title>
        <authorList>
            <person name="Liu X."/>
            <person name="Zhang W."/>
            <person name="Liu K."/>
        </authorList>
    </citation>
    <scope>NUCLEOTIDE SEQUENCE [LARGE SCALE GENOMIC DNA]</scope>
    <source>
        <strain evidence="4 5">248</strain>
    </source>
</reference>
<name>W7IEU3_9PEZI</name>
<evidence type="ECO:0000259" key="3">
    <source>
        <dbReference type="Pfam" id="PF23865"/>
    </source>
</evidence>
<feature type="compositionally biased region" description="Low complexity" evidence="1">
    <location>
        <begin position="130"/>
        <end position="147"/>
    </location>
</feature>
<dbReference type="EMBL" id="KI966410">
    <property type="protein sequence ID" value="EWC47520.1"/>
    <property type="molecule type" value="Genomic_DNA"/>
</dbReference>
<evidence type="ECO:0000313" key="4">
    <source>
        <dbReference type="EMBL" id="EWC47520.1"/>
    </source>
</evidence>
<feature type="region of interest" description="Disordered" evidence="1">
    <location>
        <begin position="125"/>
        <end position="147"/>
    </location>
</feature>
<dbReference type="InterPro" id="IPR054293">
    <property type="entry name" value="DUF7029"/>
</dbReference>
<proteinExistence type="predicted"/>
<feature type="region of interest" description="Disordered" evidence="1">
    <location>
        <begin position="498"/>
        <end position="521"/>
    </location>
</feature>
<evidence type="ECO:0000313" key="5">
    <source>
        <dbReference type="Proteomes" id="UP000024837"/>
    </source>
</evidence>
<accession>W7IEU3</accession>
<organism evidence="4 5">
    <name type="scientific">Drechslerella stenobrocha 248</name>
    <dbReference type="NCBI Taxonomy" id="1043628"/>
    <lineage>
        <taxon>Eukaryota</taxon>
        <taxon>Fungi</taxon>
        <taxon>Dikarya</taxon>
        <taxon>Ascomycota</taxon>
        <taxon>Pezizomycotina</taxon>
        <taxon>Orbiliomycetes</taxon>
        <taxon>Orbiliales</taxon>
        <taxon>Orbiliaceae</taxon>
        <taxon>Drechslerella</taxon>
    </lineage>
</organism>
<dbReference type="HOGENOM" id="CLU_493485_0_0_1"/>
<sequence>MAATVTIASKTPTFVLEDIDTILEEIHCKNGYIAMTFISAQQRGYFKEAISGYEGFELVTSHATCNEAGGRALYRSSNAGISYTGYSTIIIRISPIKWSDCNASITFGKPKDKLWVLPQNRLRRRQEPLTSETPSSSETAPTATPTTMDSKTAKLFSFNKSAINRQLIPLTNSSIEQILSPIPEGFKLVCKNCTIKGNVDVISGVFNIRGGILSAVRALDDVAGSYIQLVTNDVFARVELETFWQGASAGAPAPPIRLAFLNVPTSGLNIAGLVSIGVFFTTVLAFEVSAKQDLQFDYGFEISVPNNSTATANLGNITQSSVTGFNETRFTVLPFGFQADNPTLTVSAALQPNIEVRIIFGDAIGAKAGVSIDVPKYSMEFAPLRGPVDSNCTEVTNRQPTEAEILLGAAGNITNIAPSYEIGAGFSVEFRNPKGNGKTVSWRAPIATFPAPTSCLAYVSGSGLVQATVLAASISSEISRQASLSSMLASMSGVTGTRGADTLASPTESAGRNAAGRTARNPLTRNRGEYTIIPRELSAVLLMALLPMHLSL</sequence>
<gene>
    <name evidence="4" type="ORF">DRE_00488</name>
</gene>
<keyword evidence="5" id="KW-1185">Reference proteome</keyword>
<dbReference type="Pfam" id="PF23865">
    <property type="entry name" value="DUF7223"/>
    <property type="match status" value="1"/>
</dbReference>
<protein>
    <submittedName>
        <fullName evidence="4">Uncharacterized protein</fullName>
    </submittedName>
</protein>
<feature type="compositionally biased region" description="Low complexity" evidence="1">
    <location>
        <begin position="510"/>
        <end position="521"/>
    </location>
</feature>
<dbReference type="Pfam" id="PF22974">
    <property type="entry name" value="DUF7029"/>
    <property type="match status" value="1"/>
</dbReference>
<feature type="domain" description="DUF7223" evidence="3">
    <location>
        <begin position="189"/>
        <end position="383"/>
    </location>
</feature>
<dbReference type="AlphaFoldDB" id="W7IEU3"/>
<dbReference type="InterPro" id="IPR055647">
    <property type="entry name" value="DUF7223"/>
</dbReference>
<feature type="domain" description="DUF7029" evidence="2">
    <location>
        <begin position="8"/>
        <end position="104"/>
    </location>
</feature>
<evidence type="ECO:0000256" key="1">
    <source>
        <dbReference type="SAM" id="MobiDB-lite"/>
    </source>
</evidence>
<evidence type="ECO:0000259" key="2">
    <source>
        <dbReference type="Pfam" id="PF22974"/>
    </source>
</evidence>
<dbReference type="OrthoDB" id="5382170at2759"/>